<dbReference type="PROSITE" id="PS50936">
    <property type="entry name" value="ENGC_GTPASE"/>
    <property type="match status" value="1"/>
</dbReference>
<comment type="subcellular location">
    <subcellularLocation>
        <location evidence="10">Cytoplasm</location>
    </subcellularLocation>
</comment>
<evidence type="ECO:0000256" key="6">
    <source>
        <dbReference type="ARBA" id="ARBA00022801"/>
    </source>
</evidence>
<name>A0ABS2QA51_9BACL</name>
<feature type="binding site" evidence="10">
    <location>
        <position position="291"/>
    </location>
    <ligand>
        <name>Zn(2+)</name>
        <dbReference type="ChEBI" id="CHEBI:29105"/>
    </ligand>
</feature>
<protein>
    <recommendedName>
        <fullName evidence="10">Small ribosomal subunit biogenesis GTPase RsgA</fullName>
        <ecNumber evidence="10">3.6.1.-</ecNumber>
    </recommendedName>
</protein>
<gene>
    <name evidence="10" type="primary">rsgA</name>
    <name evidence="13" type="ORF">JOC27_002107</name>
</gene>
<keyword evidence="1 10" id="KW-0963">Cytoplasm</keyword>
<dbReference type="GO" id="GO:0016787">
    <property type="term" value="F:hydrolase activity"/>
    <property type="evidence" value="ECO:0007669"/>
    <property type="project" value="UniProtKB-KW"/>
</dbReference>
<dbReference type="RefSeq" id="WP_239530248.1">
    <property type="nucleotide sequence ID" value="NZ_CBCRXA010000028.1"/>
</dbReference>
<evidence type="ECO:0000259" key="11">
    <source>
        <dbReference type="PROSITE" id="PS50936"/>
    </source>
</evidence>
<organism evidence="13 14">
    <name type="scientific">Sporolactobacillus spathodeae</name>
    <dbReference type="NCBI Taxonomy" id="1465502"/>
    <lineage>
        <taxon>Bacteria</taxon>
        <taxon>Bacillati</taxon>
        <taxon>Bacillota</taxon>
        <taxon>Bacilli</taxon>
        <taxon>Bacillales</taxon>
        <taxon>Sporolactobacillaceae</taxon>
        <taxon>Sporolactobacillus</taxon>
    </lineage>
</organism>
<feature type="binding site" evidence="10">
    <location>
        <begin position="150"/>
        <end position="153"/>
    </location>
    <ligand>
        <name>GTP</name>
        <dbReference type="ChEBI" id="CHEBI:37565"/>
    </ligand>
</feature>
<accession>A0ABS2QA51</accession>
<evidence type="ECO:0000259" key="12">
    <source>
        <dbReference type="PROSITE" id="PS51721"/>
    </source>
</evidence>
<feature type="binding site" evidence="10">
    <location>
        <position position="297"/>
    </location>
    <ligand>
        <name>Zn(2+)</name>
        <dbReference type="ChEBI" id="CHEBI:29105"/>
    </ligand>
</feature>
<feature type="binding site" evidence="10">
    <location>
        <begin position="202"/>
        <end position="210"/>
    </location>
    <ligand>
        <name>GTP</name>
        <dbReference type="ChEBI" id="CHEBI:37565"/>
    </ligand>
</feature>
<evidence type="ECO:0000256" key="7">
    <source>
        <dbReference type="ARBA" id="ARBA00022833"/>
    </source>
</evidence>
<dbReference type="Proteomes" id="UP000823201">
    <property type="component" value="Unassembled WGS sequence"/>
</dbReference>
<dbReference type="PANTHER" id="PTHR32120:SF10">
    <property type="entry name" value="SMALL RIBOSOMAL SUBUNIT BIOGENESIS GTPASE RSGA"/>
    <property type="match status" value="1"/>
</dbReference>
<evidence type="ECO:0000313" key="13">
    <source>
        <dbReference type="EMBL" id="MBM7658645.1"/>
    </source>
</evidence>
<dbReference type="EC" id="3.6.1.-" evidence="10"/>
<dbReference type="EMBL" id="JAFBEV010000020">
    <property type="protein sequence ID" value="MBM7658645.1"/>
    <property type="molecule type" value="Genomic_DNA"/>
</dbReference>
<feature type="domain" description="CP-type G" evidence="12">
    <location>
        <begin position="102"/>
        <end position="260"/>
    </location>
</feature>
<evidence type="ECO:0000256" key="5">
    <source>
        <dbReference type="ARBA" id="ARBA00022741"/>
    </source>
</evidence>
<dbReference type="CDD" id="cd01854">
    <property type="entry name" value="YjeQ_EngC"/>
    <property type="match status" value="1"/>
</dbReference>
<dbReference type="InterPro" id="IPR027417">
    <property type="entry name" value="P-loop_NTPase"/>
</dbReference>
<dbReference type="SUPFAM" id="SSF52540">
    <property type="entry name" value="P-loop containing nucleoside triphosphate hydrolases"/>
    <property type="match status" value="1"/>
</dbReference>
<keyword evidence="14" id="KW-1185">Reference proteome</keyword>
<comment type="function">
    <text evidence="10">One of several proteins that assist in the late maturation steps of the functional core of the 30S ribosomal subunit. Helps release RbfA from mature subunits. May play a role in the assembly of ribosomal proteins into the subunit. Circularly permuted GTPase that catalyzes slow GTP hydrolysis, GTPase activity is stimulated by the 30S ribosomal subunit.</text>
</comment>
<keyword evidence="4 10" id="KW-0699">rRNA-binding</keyword>
<dbReference type="InterPro" id="IPR004881">
    <property type="entry name" value="Ribosome_biogen_GTPase_RsgA"/>
</dbReference>
<comment type="caution">
    <text evidence="13">The sequence shown here is derived from an EMBL/GenBank/DDBJ whole genome shotgun (WGS) entry which is preliminary data.</text>
</comment>
<sequence length="352" mass="39009">MDQLTNYGWAVMQQKQSLPVLPEKTFPARVISEYRGQYKIMTESGPVRAEISGKLRHSARQRSDFPAIGDWILATFCPDRSFAIIEQLLPRYSCFSRKAAGLSTEEQIVAANIDIAFLVMAPGRDFNLRRLERYLTTAWESGANPVIVLSKADTCGDLSEEIAGAASVAFGVPIYAVSALQNRGREELLACLKPGETAVFLGSSGAGKSTLTNWLCGKAVQKVHAVRERDTRGRHTTTSRDLLLLPSGGIIIDTPGMRELQLWTASDGAFSQSFADIDQLAQNCHFSDCSHQSEPGCAVQAALLSGALDLGRWTSYQKLQREQAFLKRKIDKRALSAEKERWKKISKQMRRH</sequence>
<dbReference type="InterPro" id="IPR010914">
    <property type="entry name" value="RsgA_GTPase_dom"/>
</dbReference>
<dbReference type="PROSITE" id="PS51721">
    <property type="entry name" value="G_CP"/>
    <property type="match status" value="1"/>
</dbReference>
<dbReference type="Gene3D" id="1.10.40.50">
    <property type="entry name" value="Probable gtpase engc, domain 3"/>
    <property type="match status" value="1"/>
</dbReference>
<dbReference type="InterPro" id="IPR030378">
    <property type="entry name" value="G_CP_dom"/>
</dbReference>
<keyword evidence="8 10" id="KW-0694">RNA-binding</keyword>
<keyword evidence="5 10" id="KW-0547">Nucleotide-binding</keyword>
<feature type="binding site" evidence="10">
    <location>
        <position position="284"/>
    </location>
    <ligand>
        <name>Zn(2+)</name>
        <dbReference type="ChEBI" id="CHEBI:29105"/>
    </ligand>
</feature>
<evidence type="ECO:0000256" key="10">
    <source>
        <dbReference type="HAMAP-Rule" id="MF_01820"/>
    </source>
</evidence>
<comment type="similarity">
    <text evidence="10">Belongs to the TRAFAC class YlqF/YawG GTPase family. RsgA subfamily.</text>
</comment>
<keyword evidence="3 10" id="KW-0479">Metal-binding</keyword>
<reference evidence="13 14" key="1">
    <citation type="submission" date="2021-01" db="EMBL/GenBank/DDBJ databases">
        <title>Genomic Encyclopedia of Type Strains, Phase IV (KMG-IV): sequencing the most valuable type-strain genomes for metagenomic binning, comparative biology and taxonomic classification.</title>
        <authorList>
            <person name="Goeker M."/>
        </authorList>
    </citation>
    <scope>NUCLEOTIDE SEQUENCE [LARGE SCALE GENOMIC DNA]</scope>
    <source>
        <strain evidence="13 14">DSM 100968</strain>
    </source>
</reference>
<evidence type="ECO:0000256" key="8">
    <source>
        <dbReference type="ARBA" id="ARBA00022884"/>
    </source>
</evidence>
<dbReference type="HAMAP" id="MF_01820">
    <property type="entry name" value="GTPase_RsgA"/>
    <property type="match status" value="1"/>
</dbReference>
<feature type="binding site" evidence="10">
    <location>
        <position position="289"/>
    </location>
    <ligand>
        <name>Zn(2+)</name>
        <dbReference type="ChEBI" id="CHEBI:29105"/>
    </ligand>
</feature>
<keyword evidence="9 10" id="KW-0342">GTP-binding</keyword>
<evidence type="ECO:0000313" key="14">
    <source>
        <dbReference type="Proteomes" id="UP000823201"/>
    </source>
</evidence>
<dbReference type="Pfam" id="PF03193">
    <property type="entry name" value="RsgA_GTPase"/>
    <property type="match status" value="1"/>
</dbReference>
<keyword evidence="6 10" id="KW-0378">Hydrolase</keyword>
<evidence type="ECO:0000256" key="4">
    <source>
        <dbReference type="ARBA" id="ARBA00022730"/>
    </source>
</evidence>
<evidence type="ECO:0000256" key="9">
    <source>
        <dbReference type="ARBA" id="ARBA00023134"/>
    </source>
</evidence>
<dbReference type="PANTHER" id="PTHR32120">
    <property type="entry name" value="SMALL RIBOSOMAL SUBUNIT BIOGENESIS GTPASE RSGA"/>
    <property type="match status" value="1"/>
</dbReference>
<evidence type="ECO:0000256" key="2">
    <source>
        <dbReference type="ARBA" id="ARBA00022517"/>
    </source>
</evidence>
<proteinExistence type="inferred from homology"/>
<dbReference type="Gene3D" id="3.40.50.300">
    <property type="entry name" value="P-loop containing nucleotide triphosphate hydrolases"/>
    <property type="match status" value="1"/>
</dbReference>
<feature type="domain" description="EngC GTPase" evidence="11">
    <location>
        <begin position="111"/>
        <end position="258"/>
    </location>
</feature>
<evidence type="ECO:0000256" key="1">
    <source>
        <dbReference type="ARBA" id="ARBA00022490"/>
    </source>
</evidence>
<keyword evidence="7 10" id="KW-0862">Zinc</keyword>
<comment type="cofactor">
    <cofactor evidence="10">
        <name>Zn(2+)</name>
        <dbReference type="ChEBI" id="CHEBI:29105"/>
    </cofactor>
    <text evidence="10">Binds 1 zinc ion per subunit.</text>
</comment>
<comment type="subunit">
    <text evidence="10">Monomer. Associates with 30S ribosomal subunit, binds 16S rRNA.</text>
</comment>
<keyword evidence="2 10" id="KW-0690">Ribosome biogenesis</keyword>
<dbReference type="NCBIfam" id="TIGR00157">
    <property type="entry name" value="ribosome small subunit-dependent GTPase A"/>
    <property type="match status" value="1"/>
</dbReference>
<evidence type="ECO:0000256" key="3">
    <source>
        <dbReference type="ARBA" id="ARBA00022723"/>
    </source>
</evidence>